<dbReference type="KEGG" id="mcb:Mycch_3817"/>
<dbReference type="STRING" id="710421.Mycch_3817"/>
<sequence>MSTPARARPAVEALPALLEGIVRQHVPGAERARIENFACSTSGFSTETFLFDLTGLDGGGSLGLVFRRPPEFQILPDYDLRRQFLVMQRLAASPIPVPTVRWMDPGPAALGTPYLVMDRIDDVIGVSDVPPYHQTGVFAETDDAGRTLLWNGCVDTIAAVHRLDPRDYRLEFLAPSGGASPSALASFLRYALEWAYDDHPLHPTFVRALNWLNTHDYTPERVGLCWGDSRMSNVLYGADLTPVAALDWEIAYLGDTAADLAWLFMTDWVSSPLPGNAPAPGTPSRDETIARYEDAVGHAVGNIRYGDVTAPLLLAVALVRLNARFALEGVDLADICARRVEHILDGD</sequence>
<feature type="domain" description="Aminoglycoside phosphotransferase" evidence="1">
    <location>
        <begin position="42"/>
        <end position="270"/>
    </location>
</feature>
<dbReference type="Gene3D" id="3.90.1200.10">
    <property type="match status" value="1"/>
</dbReference>
<dbReference type="HOGENOM" id="CLU_007526_1_2_11"/>
<accession>I4BMN6</accession>
<dbReference type="PANTHER" id="PTHR21310">
    <property type="entry name" value="AMINOGLYCOSIDE PHOSPHOTRANSFERASE-RELATED-RELATED"/>
    <property type="match status" value="1"/>
</dbReference>
<proteinExistence type="predicted"/>
<dbReference type="InterPro" id="IPR041726">
    <property type="entry name" value="ACAD10_11_N"/>
</dbReference>
<protein>
    <submittedName>
        <fullName evidence="2">Putative aminoglycoside phosphotransferase</fullName>
    </submittedName>
</protein>
<keyword evidence="2" id="KW-0808">Transferase</keyword>
<reference evidence="2 3" key="1">
    <citation type="submission" date="2012-06" db="EMBL/GenBank/DDBJ databases">
        <title>Complete sequence of chromosome of Mycobacterium chubuense NBB4.</title>
        <authorList>
            <consortium name="US DOE Joint Genome Institute"/>
            <person name="Lucas S."/>
            <person name="Han J."/>
            <person name="Lapidus A."/>
            <person name="Cheng J.-F."/>
            <person name="Goodwin L."/>
            <person name="Pitluck S."/>
            <person name="Peters L."/>
            <person name="Mikhailova N."/>
            <person name="Teshima H."/>
            <person name="Detter J.C."/>
            <person name="Han C."/>
            <person name="Tapia R."/>
            <person name="Land M."/>
            <person name="Hauser L."/>
            <person name="Kyrpides N."/>
            <person name="Ivanova N."/>
            <person name="Pagani I."/>
            <person name="Mattes T."/>
            <person name="Holmes A."/>
            <person name="Rutledge P."/>
            <person name="Paulsen I."/>
            <person name="Coleman N."/>
            <person name="Woyke T."/>
        </authorList>
    </citation>
    <scope>NUCLEOTIDE SEQUENCE [LARGE SCALE GENOMIC DNA]</scope>
    <source>
        <strain evidence="2 3">NBB4</strain>
    </source>
</reference>
<dbReference type="GO" id="GO:0016740">
    <property type="term" value="F:transferase activity"/>
    <property type="evidence" value="ECO:0007669"/>
    <property type="project" value="UniProtKB-KW"/>
</dbReference>
<dbReference type="eggNOG" id="COG3173">
    <property type="taxonomic scope" value="Bacteria"/>
</dbReference>
<dbReference type="InterPro" id="IPR011009">
    <property type="entry name" value="Kinase-like_dom_sf"/>
</dbReference>
<gene>
    <name evidence="2" type="ordered locus">Mycch_3817</name>
</gene>
<dbReference type="Pfam" id="PF01636">
    <property type="entry name" value="APH"/>
    <property type="match status" value="1"/>
</dbReference>
<dbReference type="PATRIC" id="fig|710421.3.peg.3813"/>
<dbReference type="EMBL" id="CP003053">
    <property type="protein sequence ID" value="AFM18543.1"/>
    <property type="molecule type" value="Genomic_DNA"/>
</dbReference>
<dbReference type="PANTHER" id="PTHR21310:SF57">
    <property type="entry name" value="BLR2944 PROTEIN"/>
    <property type="match status" value="1"/>
</dbReference>
<name>I4BMN6_MYCCN</name>
<dbReference type="OrthoDB" id="3806873at2"/>
<dbReference type="RefSeq" id="WP_014817017.1">
    <property type="nucleotide sequence ID" value="NC_018027.1"/>
</dbReference>
<dbReference type="Proteomes" id="UP000006057">
    <property type="component" value="Chromosome"/>
</dbReference>
<organism evidence="2 3">
    <name type="scientific">Mycolicibacterium chubuense (strain NBB4)</name>
    <name type="common">Mycobacterium chubuense</name>
    <dbReference type="NCBI Taxonomy" id="710421"/>
    <lineage>
        <taxon>Bacteria</taxon>
        <taxon>Bacillati</taxon>
        <taxon>Actinomycetota</taxon>
        <taxon>Actinomycetes</taxon>
        <taxon>Mycobacteriales</taxon>
        <taxon>Mycobacteriaceae</taxon>
        <taxon>Mycolicibacterium</taxon>
    </lineage>
</organism>
<dbReference type="Gene3D" id="3.30.200.20">
    <property type="entry name" value="Phosphorylase Kinase, domain 1"/>
    <property type="match status" value="1"/>
</dbReference>
<dbReference type="InterPro" id="IPR002575">
    <property type="entry name" value="Aminoglycoside_PTrfase"/>
</dbReference>
<keyword evidence="3" id="KW-1185">Reference proteome</keyword>
<evidence type="ECO:0000259" key="1">
    <source>
        <dbReference type="Pfam" id="PF01636"/>
    </source>
</evidence>
<dbReference type="InterPro" id="IPR051678">
    <property type="entry name" value="AGP_Transferase"/>
</dbReference>
<evidence type="ECO:0000313" key="3">
    <source>
        <dbReference type="Proteomes" id="UP000006057"/>
    </source>
</evidence>
<evidence type="ECO:0000313" key="2">
    <source>
        <dbReference type="EMBL" id="AFM18543.1"/>
    </source>
</evidence>
<dbReference type="AlphaFoldDB" id="I4BMN6"/>
<dbReference type="CDD" id="cd05154">
    <property type="entry name" value="ACAD10_11_N-like"/>
    <property type="match status" value="1"/>
</dbReference>
<dbReference type="SUPFAM" id="SSF56112">
    <property type="entry name" value="Protein kinase-like (PK-like)"/>
    <property type="match status" value="1"/>
</dbReference>